<dbReference type="RefSeq" id="WP_068908288.1">
    <property type="nucleotide sequence ID" value="NZ_LXEW01000023.1"/>
</dbReference>
<accession>A0A1B7JWQ5</accession>
<protein>
    <submittedName>
        <fullName evidence="1">Uncharacterized protein</fullName>
    </submittedName>
</protein>
<organism evidence="1 2">
    <name type="scientific">Providencia heimbachae ATCC 35613</name>
    <dbReference type="NCBI Taxonomy" id="1354272"/>
    <lineage>
        <taxon>Bacteria</taxon>
        <taxon>Pseudomonadati</taxon>
        <taxon>Pseudomonadota</taxon>
        <taxon>Gammaproteobacteria</taxon>
        <taxon>Enterobacterales</taxon>
        <taxon>Morganellaceae</taxon>
        <taxon>Providencia</taxon>
    </lineage>
</organism>
<evidence type="ECO:0000313" key="1">
    <source>
        <dbReference type="EMBL" id="OAT52339.1"/>
    </source>
</evidence>
<dbReference type="AlphaFoldDB" id="A0A1B7JWQ5"/>
<name>A0A1B7JWQ5_9GAMM</name>
<proteinExistence type="predicted"/>
<dbReference type="PATRIC" id="fig|1354272.4.peg.1574"/>
<gene>
    <name evidence="1" type="ORF">M998_1548</name>
</gene>
<dbReference type="Proteomes" id="UP000078224">
    <property type="component" value="Unassembled WGS sequence"/>
</dbReference>
<reference evidence="1 2" key="1">
    <citation type="submission" date="2016-04" db="EMBL/GenBank/DDBJ databases">
        <title>ATOL: Assembling a taxonomically balanced genome-scale reconstruction of the evolutionary history of the Enterobacteriaceae.</title>
        <authorList>
            <person name="Plunkett G.III."/>
            <person name="Neeno-Eckwall E.C."/>
            <person name="Glasner J.D."/>
            <person name="Perna N.T."/>
        </authorList>
    </citation>
    <scope>NUCLEOTIDE SEQUENCE [LARGE SCALE GENOMIC DNA]</scope>
    <source>
        <strain evidence="1 2">ATCC 35613</strain>
    </source>
</reference>
<dbReference type="EMBL" id="LXEW01000023">
    <property type="protein sequence ID" value="OAT52339.1"/>
    <property type="molecule type" value="Genomic_DNA"/>
</dbReference>
<comment type="caution">
    <text evidence="1">The sequence shown here is derived from an EMBL/GenBank/DDBJ whole genome shotgun (WGS) entry which is preliminary data.</text>
</comment>
<keyword evidence="2" id="KW-1185">Reference proteome</keyword>
<evidence type="ECO:0000313" key="2">
    <source>
        <dbReference type="Proteomes" id="UP000078224"/>
    </source>
</evidence>
<sequence length="307" mass="37053">MKTRINKLRFKRRTLFEISRIKNEVKAPDYLFDLLSNETYDEKIKEFMSHGNHERNHATLSEIEHRLQTEMISDDELPFIKGNRDVIFFLWGYIYIYYNNAYTPLTEYHFLDKPNRVQFGNFSSIELKKKFLYNYFDLFDTAIQESKEYKMNLIRGAISALKRQYENTKMPKWLSPMNPAGLDWAEQYIKRQPDNEIAQNYYSLTNLLSAYTLSFEKEKYLSILTVFRLWAVHPAVKEKFIHKMNKAWLQERRREEMKDYCNLSCSIKTTNKEKLHLIANHLEFKINKAVEFLIEHVYEDIKNEIKK</sequence>